<protein>
    <submittedName>
        <fullName evidence="2">Uncharacterized protein</fullName>
    </submittedName>
</protein>
<feature type="compositionally biased region" description="Polar residues" evidence="1">
    <location>
        <begin position="87"/>
        <end position="98"/>
    </location>
</feature>
<dbReference type="Proteomes" id="UP000485058">
    <property type="component" value="Unassembled WGS sequence"/>
</dbReference>
<gene>
    <name evidence="2" type="ORF">HaLaN_24588</name>
</gene>
<feature type="compositionally biased region" description="Polar residues" evidence="1">
    <location>
        <begin position="33"/>
        <end position="44"/>
    </location>
</feature>
<organism evidence="2 3">
    <name type="scientific">Haematococcus lacustris</name>
    <name type="common">Green alga</name>
    <name type="synonym">Haematococcus pluvialis</name>
    <dbReference type="NCBI Taxonomy" id="44745"/>
    <lineage>
        <taxon>Eukaryota</taxon>
        <taxon>Viridiplantae</taxon>
        <taxon>Chlorophyta</taxon>
        <taxon>core chlorophytes</taxon>
        <taxon>Chlorophyceae</taxon>
        <taxon>CS clade</taxon>
        <taxon>Chlamydomonadales</taxon>
        <taxon>Haematococcaceae</taxon>
        <taxon>Haematococcus</taxon>
    </lineage>
</organism>
<feature type="compositionally biased region" description="Low complexity" evidence="1">
    <location>
        <begin position="11"/>
        <end position="26"/>
    </location>
</feature>
<accession>A0A6A0A1K4</accession>
<comment type="caution">
    <text evidence="2">The sequence shown here is derived from an EMBL/GenBank/DDBJ whole genome shotgun (WGS) entry which is preliminary data.</text>
</comment>
<keyword evidence="3" id="KW-1185">Reference proteome</keyword>
<evidence type="ECO:0000313" key="3">
    <source>
        <dbReference type="Proteomes" id="UP000485058"/>
    </source>
</evidence>
<evidence type="ECO:0000313" key="2">
    <source>
        <dbReference type="EMBL" id="GFH26439.1"/>
    </source>
</evidence>
<reference evidence="2 3" key="1">
    <citation type="submission" date="2020-02" db="EMBL/GenBank/DDBJ databases">
        <title>Draft genome sequence of Haematococcus lacustris strain NIES-144.</title>
        <authorList>
            <person name="Morimoto D."/>
            <person name="Nakagawa S."/>
            <person name="Yoshida T."/>
            <person name="Sawayama S."/>
        </authorList>
    </citation>
    <scope>NUCLEOTIDE SEQUENCE [LARGE SCALE GENOMIC DNA]</scope>
    <source>
        <strain evidence="2 3">NIES-144</strain>
    </source>
</reference>
<feature type="compositionally biased region" description="Basic and acidic residues" evidence="1">
    <location>
        <begin position="49"/>
        <end position="58"/>
    </location>
</feature>
<name>A0A6A0A1K4_HAELA</name>
<feature type="region of interest" description="Disordered" evidence="1">
    <location>
        <begin position="1"/>
        <end position="98"/>
    </location>
</feature>
<evidence type="ECO:0000256" key="1">
    <source>
        <dbReference type="SAM" id="MobiDB-lite"/>
    </source>
</evidence>
<proteinExistence type="predicted"/>
<dbReference type="AlphaFoldDB" id="A0A6A0A1K4"/>
<sequence length="98" mass="10241">MRLAADGSVDSMSSQPSAQRQQQAMAVLGQGMVVSNSHGTTTLRGHNKGLSDEHKNSEQHAPSTLPGQSALGYGPALPHCPLHSAKHSTVTPYSKSLP</sequence>
<dbReference type="EMBL" id="BLLF01003128">
    <property type="protein sequence ID" value="GFH26439.1"/>
    <property type="molecule type" value="Genomic_DNA"/>
</dbReference>